<dbReference type="InterPro" id="IPR029063">
    <property type="entry name" value="SAM-dependent_MTases_sf"/>
</dbReference>
<evidence type="ECO:0000259" key="1">
    <source>
        <dbReference type="Pfam" id="PF13649"/>
    </source>
</evidence>
<dbReference type="Proteomes" id="UP000565576">
    <property type="component" value="Unassembled WGS sequence"/>
</dbReference>
<keyword evidence="2" id="KW-0489">Methyltransferase</keyword>
<dbReference type="Gene3D" id="3.40.50.150">
    <property type="entry name" value="Vaccinia Virus protein VP39"/>
    <property type="match status" value="1"/>
</dbReference>
<dbReference type="GO" id="GO:0008168">
    <property type="term" value="F:methyltransferase activity"/>
    <property type="evidence" value="ECO:0007669"/>
    <property type="project" value="UniProtKB-KW"/>
</dbReference>
<accession>A0A7X0MFG2</accession>
<keyword evidence="2" id="KW-0808">Transferase</keyword>
<proteinExistence type="predicted"/>
<dbReference type="Pfam" id="PF13649">
    <property type="entry name" value="Methyltransf_25"/>
    <property type="match status" value="1"/>
</dbReference>
<feature type="domain" description="Methyltransferase" evidence="1">
    <location>
        <begin position="16"/>
        <end position="106"/>
    </location>
</feature>
<evidence type="ECO:0000313" key="3">
    <source>
        <dbReference type="Proteomes" id="UP000565576"/>
    </source>
</evidence>
<comment type="caution">
    <text evidence="2">The sequence shown here is derived from an EMBL/GenBank/DDBJ whole genome shotgun (WGS) entry which is preliminary data.</text>
</comment>
<reference evidence="2 3" key="1">
    <citation type="submission" date="2020-08" db="EMBL/GenBank/DDBJ databases">
        <title>Genomic Encyclopedia of Type Strains, Phase IV (KMG-V): Genome sequencing to study the core and pangenomes of soil and plant-associated prokaryotes.</title>
        <authorList>
            <person name="Whitman W."/>
        </authorList>
    </citation>
    <scope>NUCLEOTIDE SEQUENCE [LARGE SCALE GENOMIC DNA]</scope>
    <source>
        <strain evidence="2 3">SEMIA 4060</strain>
    </source>
</reference>
<dbReference type="InterPro" id="IPR041698">
    <property type="entry name" value="Methyltransf_25"/>
</dbReference>
<dbReference type="SUPFAM" id="SSF53335">
    <property type="entry name" value="S-adenosyl-L-methionine-dependent methyltransferases"/>
    <property type="match status" value="1"/>
</dbReference>
<dbReference type="AlphaFoldDB" id="A0A7X0MFG2"/>
<dbReference type="GO" id="GO:0032259">
    <property type="term" value="P:methylation"/>
    <property type="evidence" value="ECO:0007669"/>
    <property type="project" value="UniProtKB-KW"/>
</dbReference>
<organism evidence="2 3">
    <name type="scientific">Rhizobium lusitanum</name>
    <dbReference type="NCBI Taxonomy" id="293958"/>
    <lineage>
        <taxon>Bacteria</taxon>
        <taxon>Pseudomonadati</taxon>
        <taxon>Pseudomonadota</taxon>
        <taxon>Alphaproteobacteria</taxon>
        <taxon>Hyphomicrobiales</taxon>
        <taxon>Rhizobiaceae</taxon>
        <taxon>Rhizobium/Agrobacterium group</taxon>
        <taxon>Rhizobium</taxon>
    </lineage>
</organism>
<gene>
    <name evidence="2" type="ORF">GGD46_005797</name>
</gene>
<protein>
    <submittedName>
        <fullName evidence="2">Putative TPR repeat methyltransferase</fullName>
    </submittedName>
</protein>
<name>A0A7X0MFG2_9HYPH</name>
<sequence>MEQISKHVTADQTQNVLDLAVGTGESLIAIEKNYPNAALHGIDLSGEMLRIAKAKLGFHAVHDDVANTLQHFSLESMNLILMHFLTTFIDGEDIVARTAKLLQAKGYYSIVSSTFQAFPRVYSLARTVLPDQFIRDKNRAPEDADTIVSFCAKAGLDVVAVEHFTKEVRFANFDDFYSFGLNSGFFAHVLCHLDVSQLATFSRMEGVFPLTDHYRACAVLARLPE</sequence>
<evidence type="ECO:0000313" key="2">
    <source>
        <dbReference type="EMBL" id="MBB6488481.1"/>
    </source>
</evidence>
<dbReference type="EMBL" id="JACHBG010000023">
    <property type="protein sequence ID" value="MBB6488481.1"/>
    <property type="molecule type" value="Genomic_DNA"/>
</dbReference>